<evidence type="ECO:0000313" key="2">
    <source>
        <dbReference type="EMBL" id="KAG5925636.1"/>
    </source>
</evidence>
<feature type="region of interest" description="Disordered" evidence="1">
    <location>
        <begin position="290"/>
        <end position="338"/>
    </location>
</feature>
<keyword evidence="3" id="KW-1185">Reference proteome</keyword>
<organism evidence="2 3">
    <name type="scientific">Claviceps africana</name>
    <dbReference type="NCBI Taxonomy" id="83212"/>
    <lineage>
        <taxon>Eukaryota</taxon>
        <taxon>Fungi</taxon>
        <taxon>Dikarya</taxon>
        <taxon>Ascomycota</taxon>
        <taxon>Pezizomycotina</taxon>
        <taxon>Sordariomycetes</taxon>
        <taxon>Hypocreomycetidae</taxon>
        <taxon>Hypocreales</taxon>
        <taxon>Clavicipitaceae</taxon>
        <taxon>Claviceps</taxon>
    </lineage>
</organism>
<dbReference type="Proteomes" id="UP000811619">
    <property type="component" value="Unassembled WGS sequence"/>
</dbReference>
<comment type="caution">
    <text evidence="2">The sequence shown here is derived from an EMBL/GenBank/DDBJ whole genome shotgun (WGS) entry which is preliminary data.</text>
</comment>
<gene>
    <name evidence="2" type="ORF">E4U42_004110</name>
</gene>
<accession>A0A8K0JBU6</accession>
<evidence type="ECO:0000313" key="3">
    <source>
        <dbReference type="Proteomes" id="UP000811619"/>
    </source>
</evidence>
<proteinExistence type="predicted"/>
<sequence>MAAERENSDEPVAASPSPNPPGVTTPLAKEAIFKKTLQTPYEAVFTLDSTGTYYVQPASVRGVPVSRIDVQSSYWETSWDSLDEFLARESREKELKEKYLKLKRQKPSDVPISKRAKVHQDNMSKHVKIREIFGDESPYHPNQLVSKQHLPDEGLCQKEFMYRIACKVSDLKVLHKKGLLQMDPWDFLRWRVHLQISDKVNRIGQSAKGCVRSVIGKLFDHQDGSPADPIMREAILLSALYQNRLASFKNHGKAEYTPDTSVMKYLEATMPEGSRPSRPKDLAAKPVLKQVRRQSGSAKADARKQLNLEAREERRRRLKAQAGTYQGVNAFRARRQTE</sequence>
<dbReference type="OrthoDB" id="5041951at2759"/>
<evidence type="ECO:0000256" key="1">
    <source>
        <dbReference type="SAM" id="MobiDB-lite"/>
    </source>
</evidence>
<dbReference type="AlphaFoldDB" id="A0A8K0JBU6"/>
<protein>
    <submittedName>
        <fullName evidence="2">Uncharacterized protein</fullName>
    </submittedName>
</protein>
<feature type="compositionally biased region" description="Basic and acidic residues" evidence="1">
    <location>
        <begin position="300"/>
        <end position="315"/>
    </location>
</feature>
<name>A0A8K0JBU6_9HYPO</name>
<dbReference type="EMBL" id="SRPY01000353">
    <property type="protein sequence ID" value="KAG5925636.1"/>
    <property type="molecule type" value="Genomic_DNA"/>
</dbReference>
<reference evidence="2" key="1">
    <citation type="journal article" date="2020" name="bioRxiv">
        <title>Whole genome comparisons of ergot fungi reveals the divergence and evolution of species within the genus Claviceps are the result of varying mechanisms driving genome evolution and host range expansion.</title>
        <authorList>
            <person name="Wyka S.A."/>
            <person name="Mondo S.J."/>
            <person name="Liu M."/>
            <person name="Dettman J."/>
            <person name="Nalam V."/>
            <person name="Broders K.D."/>
        </authorList>
    </citation>
    <scope>NUCLEOTIDE SEQUENCE</scope>
    <source>
        <strain evidence="2">CCC 489</strain>
    </source>
</reference>
<feature type="region of interest" description="Disordered" evidence="1">
    <location>
        <begin position="1"/>
        <end position="26"/>
    </location>
</feature>